<reference evidence="1" key="1">
    <citation type="submission" date="2022-11" db="EMBL/GenBank/DDBJ databases">
        <authorList>
            <person name="Petersen C."/>
        </authorList>
    </citation>
    <scope>NUCLEOTIDE SEQUENCE</scope>
    <source>
        <strain evidence="1">IBT 22155</strain>
    </source>
</reference>
<evidence type="ECO:0000313" key="2">
    <source>
        <dbReference type="Proteomes" id="UP001149079"/>
    </source>
</evidence>
<dbReference type="OrthoDB" id="3549294at2759"/>
<proteinExistence type="predicted"/>
<organism evidence="1 2">
    <name type="scientific">Penicillium bovifimosum</name>
    <dbReference type="NCBI Taxonomy" id="126998"/>
    <lineage>
        <taxon>Eukaryota</taxon>
        <taxon>Fungi</taxon>
        <taxon>Dikarya</taxon>
        <taxon>Ascomycota</taxon>
        <taxon>Pezizomycotina</taxon>
        <taxon>Eurotiomycetes</taxon>
        <taxon>Eurotiomycetidae</taxon>
        <taxon>Eurotiales</taxon>
        <taxon>Aspergillaceae</taxon>
        <taxon>Penicillium</taxon>
    </lineage>
</organism>
<comment type="caution">
    <text evidence="1">The sequence shown here is derived from an EMBL/GenBank/DDBJ whole genome shotgun (WGS) entry which is preliminary data.</text>
</comment>
<dbReference type="GeneID" id="81404820"/>
<gene>
    <name evidence="1" type="ORF">N7515_004906</name>
</gene>
<evidence type="ECO:0000313" key="1">
    <source>
        <dbReference type="EMBL" id="KAJ5135628.1"/>
    </source>
</evidence>
<name>A0A9W9H1D7_9EURO</name>
<dbReference type="Proteomes" id="UP001149079">
    <property type="component" value="Unassembled WGS sequence"/>
</dbReference>
<sequence length="284" mass="31373">MGDAACPSDDEFRRTLEESLATWSSYLDTQSEDSLLPRRAIDLRSLVVASPSLDKTTSFDCKEQGSLYINGVSIWRTSKGECDLQPKVMPKQLLLAVGSRTNVTLSEDAPFSDWPGVRGLSGYDKGNYLSVLYLAWAYILSARWVELLNSSADHECHMAYTAQEADNVLPESDKQSVIEVDIGDNVCEQEALWWRNLLCSGDGWDATVDYNGRTYLSPWSVSANNAGLALATRYPLSAESNSSGSVVALEYLSRFCVHHRIYAQCSVALAGIFSTNTAKCYRDT</sequence>
<accession>A0A9W9H1D7</accession>
<dbReference type="EMBL" id="JAPQKL010000004">
    <property type="protein sequence ID" value="KAJ5135628.1"/>
    <property type="molecule type" value="Genomic_DNA"/>
</dbReference>
<dbReference type="RefSeq" id="XP_056522600.1">
    <property type="nucleotide sequence ID" value="XM_056665650.1"/>
</dbReference>
<reference evidence="1" key="2">
    <citation type="journal article" date="2023" name="IMA Fungus">
        <title>Comparative genomic study of the Penicillium genus elucidates a diverse pangenome and 15 lateral gene transfer events.</title>
        <authorList>
            <person name="Petersen C."/>
            <person name="Sorensen T."/>
            <person name="Nielsen M.R."/>
            <person name="Sondergaard T.E."/>
            <person name="Sorensen J.L."/>
            <person name="Fitzpatrick D.A."/>
            <person name="Frisvad J.C."/>
            <person name="Nielsen K.L."/>
        </authorList>
    </citation>
    <scope>NUCLEOTIDE SEQUENCE</scope>
    <source>
        <strain evidence="1">IBT 22155</strain>
    </source>
</reference>
<protein>
    <submittedName>
        <fullName evidence="1">Uncharacterized protein</fullName>
    </submittedName>
</protein>
<keyword evidence="2" id="KW-1185">Reference proteome</keyword>
<dbReference type="AlphaFoldDB" id="A0A9W9H1D7"/>